<dbReference type="InterPro" id="IPR036388">
    <property type="entry name" value="WH-like_DNA-bd_sf"/>
</dbReference>
<sequence length="304" mass="34428">MTYNAHLLDGIIIFAEVVSAGSFTRAADNTGHSTSYVSKEIARLEERLGTRLLNRTTRSLHLTAEGRLYYQQCQQIIADVSNIQNALMGQQQQPTGTLKVSCPVSFGMAQMRGIFSDFLQHYPQVGLEIDFNNLKVDIVADGFDVVIRATPQLEDSSLISRRVMRSRAVTLAAPSYLQQYGTPQRPEELAEHHCITYTYLKTPRLWHYRNQYGKDIQVEVNSRVSSNSSEMEISLCLAGQGIARMPLFLFTNEISSGRLIELFTDYQPMVIDIYLIYPSRKHMSAKVRCFIDFVAERLAQRSGI</sequence>
<dbReference type="PANTHER" id="PTHR30537:SF5">
    <property type="entry name" value="HTH-TYPE TRANSCRIPTIONAL ACTIVATOR TTDR-RELATED"/>
    <property type="match status" value="1"/>
</dbReference>
<dbReference type="InterPro" id="IPR058163">
    <property type="entry name" value="LysR-type_TF_proteobact-type"/>
</dbReference>
<feature type="domain" description="HTH lysR-type" evidence="5">
    <location>
        <begin position="6"/>
        <end position="63"/>
    </location>
</feature>
<protein>
    <submittedName>
        <fullName evidence="6">LysR family transcriptional regulator</fullName>
    </submittedName>
</protein>
<evidence type="ECO:0000256" key="3">
    <source>
        <dbReference type="ARBA" id="ARBA00023125"/>
    </source>
</evidence>
<dbReference type="SUPFAM" id="SSF53850">
    <property type="entry name" value="Periplasmic binding protein-like II"/>
    <property type="match status" value="1"/>
</dbReference>
<dbReference type="SUPFAM" id="SSF46785">
    <property type="entry name" value="Winged helix' DNA-binding domain"/>
    <property type="match status" value="1"/>
</dbReference>
<keyword evidence="7" id="KW-1185">Reference proteome</keyword>
<keyword evidence="4" id="KW-0804">Transcription</keyword>
<dbReference type="Pfam" id="PF03466">
    <property type="entry name" value="LysR_substrate"/>
    <property type="match status" value="1"/>
</dbReference>
<evidence type="ECO:0000313" key="6">
    <source>
        <dbReference type="EMBL" id="MFK4754153.1"/>
    </source>
</evidence>
<organism evidence="6 7">
    <name type="scientific">Oceanobacter antarcticus</name>
    <dbReference type="NCBI Taxonomy" id="3133425"/>
    <lineage>
        <taxon>Bacteria</taxon>
        <taxon>Pseudomonadati</taxon>
        <taxon>Pseudomonadota</taxon>
        <taxon>Gammaproteobacteria</taxon>
        <taxon>Oceanospirillales</taxon>
        <taxon>Oceanospirillaceae</taxon>
        <taxon>Oceanobacter</taxon>
    </lineage>
</organism>
<dbReference type="EMBL" id="JBBKTX010000025">
    <property type="protein sequence ID" value="MFK4754153.1"/>
    <property type="molecule type" value="Genomic_DNA"/>
</dbReference>
<reference evidence="6 7" key="1">
    <citation type="submission" date="2024-03" db="EMBL/GenBank/DDBJ databases">
        <title>High-quality draft genome sequence of Oceanobacter sp. wDCs-4.</title>
        <authorList>
            <person name="Dong C."/>
        </authorList>
    </citation>
    <scope>NUCLEOTIDE SEQUENCE [LARGE SCALE GENOMIC DNA]</scope>
    <source>
        <strain evidence="7">wDCs-4</strain>
    </source>
</reference>
<dbReference type="PANTHER" id="PTHR30537">
    <property type="entry name" value="HTH-TYPE TRANSCRIPTIONAL REGULATOR"/>
    <property type="match status" value="1"/>
</dbReference>
<dbReference type="Pfam" id="PF00126">
    <property type="entry name" value="HTH_1"/>
    <property type="match status" value="1"/>
</dbReference>
<dbReference type="Proteomes" id="UP001620597">
    <property type="component" value="Unassembled WGS sequence"/>
</dbReference>
<dbReference type="Gene3D" id="3.40.190.290">
    <property type="match status" value="1"/>
</dbReference>
<dbReference type="InterPro" id="IPR005119">
    <property type="entry name" value="LysR_subst-bd"/>
</dbReference>
<evidence type="ECO:0000256" key="2">
    <source>
        <dbReference type="ARBA" id="ARBA00023015"/>
    </source>
</evidence>
<keyword evidence="3" id="KW-0238">DNA-binding</keyword>
<comment type="similarity">
    <text evidence="1">Belongs to the LysR transcriptional regulatory family.</text>
</comment>
<name>A0ABW8NMD8_9GAMM</name>
<evidence type="ECO:0000313" key="7">
    <source>
        <dbReference type="Proteomes" id="UP001620597"/>
    </source>
</evidence>
<evidence type="ECO:0000259" key="5">
    <source>
        <dbReference type="PROSITE" id="PS50931"/>
    </source>
</evidence>
<evidence type="ECO:0000256" key="4">
    <source>
        <dbReference type="ARBA" id="ARBA00023163"/>
    </source>
</evidence>
<dbReference type="InterPro" id="IPR036390">
    <property type="entry name" value="WH_DNA-bd_sf"/>
</dbReference>
<dbReference type="InterPro" id="IPR000847">
    <property type="entry name" value="LysR_HTH_N"/>
</dbReference>
<dbReference type="CDD" id="cd08422">
    <property type="entry name" value="PBP2_CrgA_like"/>
    <property type="match status" value="1"/>
</dbReference>
<keyword evidence="2" id="KW-0805">Transcription regulation</keyword>
<dbReference type="PROSITE" id="PS50931">
    <property type="entry name" value="HTH_LYSR"/>
    <property type="match status" value="1"/>
</dbReference>
<evidence type="ECO:0000256" key="1">
    <source>
        <dbReference type="ARBA" id="ARBA00009437"/>
    </source>
</evidence>
<proteinExistence type="inferred from homology"/>
<comment type="caution">
    <text evidence="6">The sequence shown here is derived from an EMBL/GenBank/DDBJ whole genome shotgun (WGS) entry which is preliminary data.</text>
</comment>
<dbReference type="RefSeq" id="WP_416207094.1">
    <property type="nucleotide sequence ID" value="NZ_JBBKTX010000025.1"/>
</dbReference>
<gene>
    <name evidence="6" type="ORF">WG929_17205</name>
</gene>
<accession>A0ABW8NMD8</accession>
<dbReference type="Gene3D" id="1.10.10.10">
    <property type="entry name" value="Winged helix-like DNA-binding domain superfamily/Winged helix DNA-binding domain"/>
    <property type="match status" value="1"/>
</dbReference>